<proteinExistence type="inferred from homology"/>
<keyword evidence="6 7" id="KW-0472">Membrane</keyword>
<dbReference type="EMBL" id="JAPDNS010000001">
    <property type="protein sequence ID" value="MCW3485295.1"/>
    <property type="molecule type" value="Genomic_DNA"/>
</dbReference>
<organism evidence="8 9">
    <name type="scientific">Chitinophaga nivalis</name>
    <dbReference type="NCBI Taxonomy" id="2991709"/>
    <lineage>
        <taxon>Bacteria</taxon>
        <taxon>Pseudomonadati</taxon>
        <taxon>Bacteroidota</taxon>
        <taxon>Chitinophagia</taxon>
        <taxon>Chitinophagales</taxon>
        <taxon>Chitinophagaceae</taxon>
        <taxon>Chitinophaga</taxon>
    </lineage>
</organism>
<feature type="transmembrane region" description="Helical" evidence="7">
    <location>
        <begin position="12"/>
        <end position="38"/>
    </location>
</feature>
<evidence type="ECO:0000256" key="7">
    <source>
        <dbReference type="SAM" id="Phobius"/>
    </source>
</evidence>
<feature type="transmembrane region" description="Helical" evidence="7">
    <location>
        <begin position="73"/>
        <end position="98"/>
    </location>
</feature>
<evidence type="ECO:0000256" key="6">
    <source>
        <dbReference type="ARBA" id="ARBA00023136"/>
    </source>
</evidence>
<accession>A0ABT3IMV5</accession>
<name>A0ABT3IMV5_9BACT</name>
<keyword evidence="4 7" id="KW-0812">Transmembrane</keyword>
<dbReference type="InterPro" id="IPR051907">
    <property type="entry name" value="DoxX-like_oxidoreductase"/>
</dbReference>
<comment type="caution">
    <text evidence="8">The sequence shown here is derived from an EMBL/GenBank/DDBJ whole genome shotgun (WGS) entry which is preliminary data.</text>
</comment>
<reference evidence="8 9" key="1">
    <citation type="submission" date="2022-10" db="EMBL/GenBank/DDBJ databases">
        <title>Chitinophaga nivalis PC15 sp. nov., isolated from Pyeongchang county, South Korea.</title>
        <authorList>
            <person name="Trinh H.N."/>
        </authorList>
    </citation>
    <scope>NUCLEOTIDE SEQUENCE [LARGE SCALE GENOMIC DNA]</scope>
    <source>
        <strain evidence="8 9">PC14</strain>
    </source>
</reference>
<dbReference type="Pfam" id="PF07681">
    <property type="entry name" value="DoxX"/>
    <property type="match status" value="1"/>
</dbReference>
<keyword evidence="5 7" id="KW-1133">Transmembrane helix</keyword>
<evidence type="ECO:0000256" key="3">
    <source>
        <dbReference type="ARBA" id="ARBA00022475"/>
    </source>
</evidence>
<keyword evidence="9" id="KW-1185">Reference proteome</keyword>
<evidence type="ECO:0000256" key="4">
    <source>
        <dbReference type="ARBA" id="ARBA00022692"/>
    </source>
</evidence>
<comment type="similarity">
    <text evidence="2">Belongs to the DoxX family.</text>
</comment>
<sequence>MFKKRLAAMAHVAIGVVLIRIIAGLLIFVHGCGIFHPGHMEGNIAWLTDLHFPIPVGMAYLGKGAELVGGAFLMLGLLTRMAAAVLVINMGVITFIMGTGKVFTDDQPPFLFLVLFLYLLIAGGGKYSLDRLWWGKRSAS</sequence>
<dbReference type="InterPro" id="IPR032808">
    <property type="entry name" value="DoxX"/>
</dbReference>
<gene>
    <name evidence="8" type="ORF">OL497_15400</name>
</gene>
<evidence type="ECO:0000313" key="9">
    <source>
        <dbReference type="Proteomes" id="UP001207742"/>
    </source>
</evidence>
<dbReference type="PANTHER" id="PTHR33452:SF1">
    <property type="entry name" value="INNER MEMBRANE PROTEIN YPHA-RELATED"/>
    <property type="match status" value="1"/>
</dbReference>
<keyword evidence="3" id="KW-1003">Cell membrane</keyword>
<comment type="subcellular location">
    <subcellularLocation>
        <location evidence="1">Cell membrane</location>
        <topology evidence="1">Multi-pass membrane protein</topology>
    </subcellularLocation>
</comment>
<dbReference type="RefSeq" id="WP_264731523.1">
    <property type="nucleotide sequence ID" value="NZ_JAPDNR010000001.1"/>
</dbReference>
<dbReference type="PANTHER" id="PTHR33452">
    <property type="entry name" value="OXIDOREDUCTASE CATD-RELATED"/>
    <property type="match status" value="1"/>
</dbReference>
<dbReference type="Proteomes" id="UP001207742">
    <property type="component" value="Unassembled WGS sequence"/>
</dbReference>
<evidence type="ECO:0000256" key="1">
    <source>
        <dbReference type="ARBA" id="ARBA00004651"/>
    </source>
</evidence>
<evidence type="ECO:0000256" key="2">
    <source>
        <dbReference type="ARBA" id="ARBA00006679"/>
    </source>
</evidence>
<evidence type="ECO:0000313" key="8">
    <source>
        <dbReference type="EMBL" id="MCW3485295.1"/>
    </source>
</evidence>
<protein>
    <submittedName>
        <fullName evidence="8">DoxX family protein</fullName>
    </submittedName>
</protein>
<evidence type="ECO:0000256" key="5">
    <source>
        <dbReference type="ARBA" id="ARBA00022989"/>
    </source>
</evidence>
<feature type="transmembrane region" description="Helical" evidence="7">
    <location>
        <begin position="110"/>
        <end position="129"/>
    </location>
</feature>